<name>A0A2I1EWZ3_9GLOM</name>
<dbReference type="EMBL" id="LLXH01000042">
    <property type="protein sequence ID" value="PKC74763.1"/>
    <property type="molecule type" value="Genomic_DNA"/>
</dbReference>
<dbReference type="Proteomes" id="UP000232688">
    <property type="component" value="Unassembled WGS sequence"/>
</dbReference>
<dbReference type="VEuPathDB" id="FungiDB:RhiirA1_449617"/>
<dbReference type="VEuPathDB" id="FungiDB:RhiirFUN_019426"/>
<comment type="caution">
    <text evidence="2">The sequence shown here is derived from an EMBL/GenBank/DDBJ whole genome shotgun (WGS) entry which is preliminary data.</text>
</comment>
<gene>
    <name evidence="2" type="ORF">RhiirA1_449617</name>
    <name evidence="1" type="ORF">RhiirA5_416063</name>
</gene>
<dbReference type="EMBL" id="LLXJ01000485">
    <property type="protein sequence ID" value="PKC09133.1"/>
    <property type="molecule type" value="Genomic_DNA"/>
</dbReference>
<evidence type="ECO:0000313" key="1">
    <source>
        <dbReference type="EMBL" id="PKC09133.1"/>
    </source>
</evidence>
<dbReference type="OrthoDB" id="2419893at2759"/>
<reference evidence="2 3" key="3">
    <citation type="submission" date="2017-10" db="EMBL/GenBank/DDBJ databases">
        <title>Extensive intraspecific genome diversity in a model arbuscular mycorrhizal fungus.</title>
        <authorList>
            <person name="Chen E.C.H."/>
            <person name="Morin E."/>
            <person name="Baudet D."/>
            <person name="Noel J."/>
            <person name="Ndikumana S."/>
            <person name="Charron P."/>
            <person name="St-Onge C."/>
            <person name="Giorgi J."/>
            <person name="Grigoriev I.V."/>
            <person name="Roux C."/>
            <person name="Martin F.M."/>
            <person name="Corradi N."/>
        </authorList>
    </citation>
    <scope>NUCLEOTIDE SEQUENCE [LARGE SCALE GENOMIC DNA]</scope>
    <source>
        <strain evidence="2 3">A1</strain>
    </source>
</reference>
<accession>A0A2I1EWZ3</accession>
<evidence type="ECO:0000313" key="3">
    <source>
        <dbReference type="Proteomes" id="UP000232688"/>
    </source>
</evidence>
<reference evidence="1 4" key="2">
    <citation type="submission" date="2017-09" db="EMBL/GenBank/DDBJ databases">
        <title>Extensive intraspecific genome diversity in a model arbuscular mycorrhizal fungus.</title>
        <authorList>
            <person name="Chen E.C."/>
            <person name="Morin E."/>
            <person name="Beaudet D."/>
            <person name="Noel J."/>
            <person name="Ndikumana S."/>
            <person name="Charron P."/>
            <person name="St-Onge C."/>
            <person name="Giorgi J."/>
            <person name="Grigoriev I.V."/>
            <person name="Roux C."/>
            <person name="Martin F.M."/>
            <person name="Corradi N."/>
        </authorList>
    </citation>
    <scope>NUCLEOTIDE SEQUENCE [LARGE SCALE GENOMIC DNA]</scope>
    <source>
        <strain evidence="1 4">A5</strain>
    </source>
</reference>
<dbReference type="Proteomes" id="UP000232722">
    <property type="component" value="Unassembled WGS sequence"/>
</dbReference>
<protein>
    <submittedName>
        <fullName evidence="2">Uncharacterized protein</fullName>
    </submittedName>
</protein>
<sequence>MENCLSYPLEEMFFADELLKAIKILPNDKFEKLFNDLENRINKTYKYFEKYFCFTILRRDWNKMPTDMELRLAKDLENNINCGNSNTFGLQEMMNLKNFANLNISLSLKQSKLQLASGKILKEDLTLDLKEIHT</sequence>
<organism evidence="2 3">
    <name type="scientific">Rhizophagus irregularis</name>
    <dbReference type="NCBI Taxonomy" id="588596"/>
    <lineage>
        <taxon>Eukaryota</taxon>
        <taxon>Fungi</taxon>
        <taxon>Fungi incertae sedis</taxon>
        <taxon>Mucoromycota</taxon>
        <taxon>Glomeromycotina</taxon>
        <taxon>Glomeromycetes</taxon>
        <taxon>Glomerales</taxon>
        <taxon>Glomeraceae</taxon>
        <taxon>Rhizophagus</taxon>
    </lineage>
</organism>
<proteinExistence type="predicted"/>
<evidence type="ECO:0000313" key="2">
    <source>
        <dbReference type="EMBL" id="PKC74763.1"/>
    </source>
</evidence>
<reference evidence="2 3" key="4">
    <citation type="submission" date="2017-10" db="EMBL/GenBank/DDBJ databases">
        <title>Genome analyses suggest a sexual origin of heterokaryosis in a supposedly ancient asexual fungus.</title>
        <authorList>
            <person name="Corradi N."/>
            <person name="Sedzielewska K."/>
            <person name="Noel J."/>
            <person name="Charron P."/>
            <person name="Farinelli L."/>
            <person name="Marton T."/>
            <person name="Kruger M."/>
            <person name="Pelin A."/>
            <person name="Brachmann A."/>
            <person name="Corradi N."/>
        </authorList>
    </citation>
    <scope>NUCLEOTIDE SEQUENCE [LARGE SCALE GENOMIC DNA]</scope>
    <source>
        <strain evidence="2 3">A1</strain>
    </source>
</reference>
<evidence type="ECO:0000313" key="4">
    <source>
        <dbReference type="Proteomes" id="UP000232722"/>
    </source>
</evidence>
<reference evidence="1 4" key="1">
    <citation type="submission" date="2016-04" db="EMBL/GenBank/DDBJ databases">
        <title>Genome analyses suggest a sexual origin of heterokaryosis in a supposedly ancient asexual fungus.</title>
        <authorList>
            <person name="Ropars J."/>
            <person name="Sedzielewska K."/>
            <person name="Noel J."/>
            <person name="Charron P."/>
            <person name="Farinelli L."/>
            <person name="Marton T."/>
            <person name="Kruger M."/>
            <person name="Pelin A."/>
            <person name="Brachmann A."/>
            <person name="Corradi N."/>
        </authorList>
    </citation>
    <scope>NUCLEOTIDE SEQUENCE [LARGE SCALE GENOMIC DNA]</scope>
    <source>
        <strain evidence="1 4">A5</strain>
    </source>
</reference>
<dbReference type="AlphaFoldDB" id="A0A2I1EWZ3"/>